<proteinExistence type="inferred from homology"/>
<dbReference type="SMART" id="SM00353">
    <property type="entry name" value="HLH"/>
    <property type="match status" value="1"/>
</dbReference>
<dbReference type="Gene3D" id="4.10.280.10">
    <property type="entry name" value="Helix-loop-helix DNA-binding domain"/>
    <property type="match status" value="1"/>
</dbReference>
<gene>
    <name evidence="10" type="primary">K02A11.3</name>
    <name evidence="10" type="ORF">T12_8412</name>
</gene>
<dbReference type="PROSITE" id="PS50888">
    <property type="entry name" value="BHLH"/>
    <property type="match status" value="1"/>
</dbReference>
<dbReference type="InterPro" id="IPR011598">
    <property type="entry name" value="bHLH_dom"/>
</dbReference>
<feature type="region of interest" description="Disordered" evidence="8">
    <location>
        <begin position="148"/>
        <end position="167"/>
    </location>
</feature>
<evidence type="ECO:0000256" key="2">
    <source>
        <dbReference type="ARBA" id="ARBA00023015"/>
    </source>
</evidence>
<keyword evidence="6" id="KW-0539">Nucleus</keyword>
<feature type="coiled-coil region" evidence="7">
    <location>
        <begin position="242"/>
        <end position="276"/>
    </location>
</feature>
<dbReference type="Pfam" id="PF00010">
    <property type="entry name" value="HLH"/>
    <property type="match status" value="1"/>
</dbReference>
<keyword evidence="4" id="KW-0010">Activator</keyword>
<evidence type="ECO:0000313" key="11">
    <source>
        <dbReference type="Proteomes" id="UP000054783"/>
    </source>
</evidence>
<dbReference type="PANTHER" id="PTHR10328:SF3">
    <property type="entry name" value="PROTEIN MAX"/>
    <property type="match status" value="1"/>
</dbReference>
<dbReference type="GO" id="GO:0003677">
    <property type="term" value="F:DNA binding"/>
    <property type="evidence" value="ECO:0007669"/>
    <property type="project" value="UniProtKB-KW"/>
</dbReference>
<feature type="domain" description="BHLH" evidence="9">
    <location>
        <begin position="194"/>
        <end position="245"/>
    </location>
</feature>
<evidence type="ECO:0000256" key="4">
    <source>
        <dbReference type="ARBA" id="ARBA00023159"/>
    </source>
</evidence>
<evidence type="ECO:0000256" key="8">
    <source>
        <dbReference type="SAM" id="MobiDB-lite"/>
    </source>
</evidence>
<dbReference type="AlphaFoldDB" id="A0A0V0ZFD6"/>
<evidence type="ECO:0000256" key="6">
    <source>
        <dbReference type="ARBA" id="ARBA00023242"/>
    </source>
</evidence>
<dbReference type="InterPro" id="IPR036638">
    <property type="entry name" value="HLH_DNA-bd_sf"/>
</dbReference>
<evidence type="ECO:0000256" key="1">
    <source>
        <dbReference type="ARBA" id="ARBA00007628"/>
    </source>
</evidence>
<protein>
    <submittedName>
        <fullName evidence="10">Protein max</fullName>
    </submittedName>
</protein>
<keyword evidence="3" id="KW-0238">DNA-binding</keyword>
<organism evidence="10 11">
    <name type="scientific">Trichinella patagoniensis</name>
    <dbReference type="NCBI Taxonomy" id="990121"/>
    <lineage>
        <taxon>Eukaryota</taxon>
        <taxon>Metazoa</taxon>
        <taxon>Ecdysozoa</taxon>
        <taxon>Nematoda</taxon>
        <taxon>Enoplea</taxon>
        <taxon>Dorylaimia</taxon>
        <taxon>Trichinellida</taxon>
        <taxon>Trichinellidae</taxon>
        <taxon>Trichinella</taxon>
    </lineage>
</organism>
<dbReference type="SUPFAM" id="SSF47459">
    <property type="entry name" value="HLH, helix-loop-helix DNA-binding domain"/>
    <property type="match status" value="1"/>
</dbReference>
<sequence length="278" mass="31870">MFLIWERIGFKNDNQVRLPVEFLPQFTNDSAEQEQPLRYCPSQRFNKPDSYHNLFIVSWITRVIYKYLLKRNRNRLARGFKSQTKKSYGSKHRITDIKGSQHTELSRVDHSLAHAHVIHTSHFCITKLRESSTSACLIEKLASFSGEHNSSEMKYPHQSNRSSSSKSCRIDVEEGNCSLDSSNSTNNDAENSATRRALHNALERSRRNQIKEAFTLLREALPMKLDSKSSRATILNCAAAYVMSLQSRIQSHQKEIEECNRAIKELEAEITNTTSSSS</sequence>
<evidence type="ECO:0000256" key="3">
    <source>
        <dbReference type="ARBA" id="ARBA00023125"/>
    </source>
</evidence>
<name>A0A0V0ZFD6_9BILA</name>
<comment type="similarity">
    <text evidence="1">Belongs to the MAX family.</text>
</comment>
<keyword evidence="5" id="KW-0804">Transcription</keyword>
<dbReference type="PANTHER" id="PTHR10328">
    <property type="entry name" value="PROTEIN MAX MYC-ASSOCIATED FACTOR X"/>
    <property type="match status" value="1"/>
</dbReference>
<dbReference type="GO" id="GO:0090575">
    <property type="term" value="C:RNA polymerase II transcription regulator complex"/>
    <property type="evidence" value="ECO:0007669"/>
    <property type="project" value="TreeGrafter"/>
</dbReference>
<evidence type="ECO:0000256" key="5">
    <source>
        <dbReference type="ARBA" id="ARBA00023163"/>
    </source>
</evidence>
<dbReference type="GO" id="GO:0045944">
    <property type="term" value="P:positive regulation of transcription by RNA polymerase II"/>
    <property type="evidence" value="ECO:0007669"/>
    <property type="project" value="TreeGrafter"/>
</dbReference>
<evidence type="ECO:0000256" key="7">
    <source>
        <dbReference type="SAM" id="Coils"/>
    </source>
</evidence>
<dbReference type="EMBL" id="JYDQ01000202">
    <property type="protein sequence ID" value="KRY11222.1"/>
    <property type="molecule type" value="Genomic_DNA"/>
</dbReference>
<evidence type="ECO:0000313" key="10">
    <source>
        <dbReference type="EMBL" id="KRY11222.1"/>
    </source>
</evidence>
<keyword evidence="11" id="KW-1185">Reference proteome</keyword>
<keyword evidence="2" id="KW-0805">Transcription regulation</keyword>
<dbReference type="GO" id="GO:0046983">
    <property type="term" value="F:protein dimerization activity"/>
    <property type="evidence" value="ECO:0007669"/>
    <property type="project" value="InterPro"/>
</dbReference>
<dbReference type="GO" id="GO:0003700">
    <property type="term" value="F:DNA-binding transcription factor activity"/>
    <property type="evidence" value="ECO:0007669"/>
    <property type="project" value="TreeGrafter"/>
</dbReference>
<dbReference type="EMBL" id="JYDQ01000202">
    <property type="protein sequence ID" value="KRY11223.1"/>
    <property type="molecule type" value="Genomic_DNA"/>
</dbReference>
<dbReference type="Proteomes" id="UP000054783">
    <property type="component" value="Unassembled WGS sequence"/>
</dbReference>
<accession>A0A0V0ZFD6</accession>
<evidence type="ECO:0000259" key="9">
    <source>
        <dbReference type="PROSITE" id="PS50888"/>
    </source>
</evidence>
<reference evidence="10 11" key="1">
    <citation type="submission" date="2015-01" db="EMBL/GenBank/DDBJ databases">
        <title>Evolution of Trichinella species and genotypes.</title>
        <authorList>
            <person name="Korhonen P.K."/>
            <person name="Edoardo P."/>
            <person name="Giuseppe L.R."/>
            <person name="Gasser R.B."/>
        </authorList>
    </citation>
    <scope>NUCLEOTIDE SEQUENCE [LARGE SCALE GENOMIC DNA]</scope>
    <source>
        <strain evidence="10">ISS2496</strain>
    </source>
</reference>
<keyword evidence="7" id="KW-0175">Coiled coil</keyword>
<comment type="caution">
    <text evidence="10">The sequence shown here is derived from an EMBL/GenBank/DDBJ whole genome shotgun (WGS) entry which is preliminary data.</text>
</comment>